<name>A0A7J7ER83_DICBM</name>
<reference evidence="2 3" key="1">
    <citation type="journal article" date="2020" name="Mol. Biol. Evol.">
        <title>Interspecific Gene Flow and the Evolution of Specialization in Black and White Rhinoceros.</title>
        <authorList>
            <person name="Moodley Y."/>
            <person name="Westbury M.V."/>
            <person name="Russo I.M."/>
            <person name="Gopalakrishnan S."/>
            <person name="Rakotoarivelo A."/>
            <person name="Olsen R.A."/>
            <person name="Prost S."/>
            <person name="Tunstall T."/>
            <person name="Ryder O.A."/>
            <person name="Dalen L."/>
            <person name="Bruford M.W."/>
        </authorList>
    </citation>
    <scope>NUCLEOTIDE SEQUENCE [LARGE SCALE GENOMIC DNA]</scope>
    <source>
        <strain evidence="2">SBR-YM</strain>
        <tissue evidence="2">Skin</tissue>
    </source>
</reference>
<dbReference type="InterPro" id="IPR057742">
    <property type="entry name" value="Speedy_E"/>
</dbReference>
<protein>
    <submittedName>
        <fullName evidence="2">Uncharacterized protein</fullName>
    </submittedName>
</protein>
<dbReference type="AlphaFoldDB" id="A0A7J7ER83"/>
<comment type="caution">
    <text evidence="2">The sequence shown here is derived from an EMBL/GenBank/DDBJ whole genome shotgun (WGS) entry which is preliminary data.</text>
</comment>
<feature type="non-terminal residue" evidence="2">
    <location>
        <position position="156"/>
    </location>
</feature>
<gene>
    <name evidence="2" type="ORF">HPG69_002921</name>
</gene>
<evidence type="ECO:0000313" key="3">
    <source>
        <dbReference type="Proteomes" id="UP000551758"/>
    </source>
</evidence>
<dbReference type="InterPro" id="IPR020984">
    <property type="entry name" value="Speedy"/>
</dbReference>
<dbReference type="GO" id="GO:0019901">
    <property type="term" value="F:protein kinase binding"/>
    <property type="evidence" value="ECO:0007669"/>
    <property type="project" value="InterPro"/>
</dbReference>
<dbReference type="EMBL" id="JACDTQ010002466">
    <property type="protein sequence ID" value="KAF5918279.1"/>
    <property type="molecule type" value="Genomic_DNA"/>
</dbReference>
<evidence type="ECO:0000256" key="1">
    <source>
        <dbReference type="ARBA" id="ARBA00010932"/>
    </source>
</evidence>
<sequence>DETDEETDEERGPEAEDVWVVESLCGLKMRLKRQRVSTVLPEHHEAFTRLLEDPVIKKFLAWDRDLLLSDKNRAKRPLFHKLRFQFIRSTGWRMRVSREECEEVGGLWEFALCEGQGLTAERGDHGGMESRLLIRSSGCGGEIALSCPRDPGTMEA</sequence>
<dbReference type="Proteomes" id="UP000551758">
    <property type="component" value="Unassembled WGS sequence"/>
</dbReference>
<evidence type="ECO:0000313" key="2">
    <source>
        <dbReference type="EMBL" id="KAF5918279.1"/>
    </source>
</evidence>
<keyword evidence="3" id="KW-1185">Reference proteome</keyword>
<proteinExistence type="inferred from homology"/>
<organism evidence="2 3">
    <name type="scientific">Diceros bicornis minor</name>
    <name type="common">South-central black rhinoceros</name>
    <dbReference type="NCBI Taxonomy" id="77932"/>
    <lineage>
        <taxon>Eukaryota</taxon>
        <taxon>Metazoa</taxon>
        <taxon>Chordata</taxon>
        <taxon>Craniata</taxon>
        <taxon>Vertebrata</taxon>
        <taxon>Euteleostomi</taxon>
        <taxon>Mammalia</taxon>
        <taxon>Eutheria</taxon>
        <taxon>Laurasiatheria</taxon>
        <taxon>Perissodactyla</taxon>
        <taxon>Rhinocerotidae</taxon>
        <taxon>Diceros</taxon>
    </lineage>
</organism>
<accession>A0A7J7ER83</accession>
<dbReference type="PANTHER" id="PTHR31156">
    <property type="entry name" value="WBSCR19-LIKE PROTEIN"/>
    <property type="match status" value="1"/>
</dbReference>
<comment type="similarity">
    <text evidence="1">Belongs to the Speedy/Ringo family.</text>
</comment>
<dbReference type="Pfam" id="PF11357">
    <property type="entry name" value="Spy1"/>
    <property type="match status" value="2"/>
</dbReference>